<feature type="transmembrane region" description="Helical" evidence="1">
    <location>
        <begin position="18"/>
        <end position="39"/>
    </location>
</feature>
<sequence>MHFDFSRSAATSYSPESVLIIVCSTLALYNAFELLALIITTVKRRKGLYFWSIFLASLGVIPYTVGWILVYFKPTIAYVGMIIDSIGWVMLVSGQSVVLYSRLHLVLNSAKILRAVLWMIICNGILWHTSITILLFGSTYSPSQSRSGFNGVYNVMEKVQLSFFCLQEFIISGLYIWAAVDILRTAFGNKRRFTWQLFSINVLIIAMDIAILVVEYMSYFVWEQELKVVIYSIKLKLEFAILSELVKFVQHHGDANSISTLPRHISGAVEPSAARQRTKHGRARSPSFPETMHVEESLFNAAVSLRPETSNYQESENSQIRVRTTADIEDCSIDLGDRRTMRHLYDDAVRQISRS</sequence>
<dbReference type="PANTHER" id="PTHR37013">
    <property type="entry name" value="INTEGRAL MEMBRANE PROTEIN (AFU_ORTHOLOGUE AFUA_1G05950)-RELATED"/>
    <property type="match status" value="1"/>
</dbReference>
<dbReference type="Pfam" id="PF24802">
    <property type="entry name" value="DUF7703"/>
    <property type="match status" value="1"/>
</dbReference>
<evidence type="ECO:0000313" key="4">
    <source>
        <dbReference type="Proteomes" id="UP001201262"/>
    </source>
</evidence>
<dbReference type="PANTHER" id="PTHR37013:SF3">
    <property type="entry name" value="INTEGRAL MEMBRANE PROTEIN (AFU_ORTHOLOGUE AFUA_1G05950)"/>
    <property type="match status" value="1"/>
</dbReference>
<gene>
    <name evidence="3" type="ORF">BGW36DRAFT_288726</name>
</gene>
<proteinExistence type="predicted"/>
<accession>A0AAD4Q2Q9</accession>
<feature type="transmembrane region" description="Helical" evidence="1">
    <location>
        <begin position="161"/>
        <end position="183"/>
    </location>
</feature>
<reference evidence="3" key="1">
    <citation type="submission" date="2021-12" db="EMBL/GenBank/DDBJ databases">
        <title>Convergent genome expansion in fungi linked to evolution of root-endophyte symbiosis.</title>
        <authorList>
            <consortium name="DOE Joint Genome Institute"/>
            <person name="Ke Y.-H."/>
            <person name="Bonito G."/>
            <person name="Liao H.-L."/>
            <person name="Looney B."/>
            <person name="Rojas-Flechas A."/>
            <person name="Nash J."/>
            <person name="Hameed K."/>
            <person name="Schadt C."/>
            <person name="Martin F."/>
            <person name="Crous P.W."/>
            <person name="Miettinen O."/>
            <person name="Magnuson J.K."/>
            <person name="Labbe J."/>
            <person name="Jacobson D."/>
            <person name="Doktycz M.J."/>
            <person name="Veneault-Fourrey C."/>
            <person name="Kuo A."/>
            <person name="Mondo S."/>
            <person name="Calhoun S."/>
            <person name="Riley R."/>
            <person name="Ohm R."/>
            <person name="LaButti K."/>
            <person name="Andreopoulos B."/>
            <person name="Pangilinan J."/>
            <person name="Nolan M."/>
            <person name="Tritt A."/>
            <person name="Clum A."/>
            <person name="Lipzen A."/>
            <person name="Daum C."/>
            <person name="Barry K."/>
            <person name="Grigoriev I.V."/>
            <person name="Vilgalys R."/>
        </authorList>
    </citation>
    <scope>NUCLEOTIDE SEQUENCE</scope>
    <source>
        <strain evidence="3">PMI_201</strain>
    </source>
</reference>
<evidence type="ECO:0000259" key="2">
    <source>
        <dbReference type="Pfam" id="PF24802"/>
    </source>
</evidence>
<comment type="caution">
    <text evidence="3">The sequence shown here is derived from an EMBL/GenBank/DDBJ whole genome shotgun (WGS) entry which is preliminary data.</text>
</comment>
<feature type="transmembrane region" description="Helical" evidence="1">
    <location>
        <begin position="112"/>
        <end position="141"/>
    </location>
</feature>
<keyword evidence="1" id="KW-0812">Transmembrane</keyword>
<dbReference type="Proteomes" id="UP001201262">
    <property type="component" value="Unassembled WGS sequence"/>
</dbReference>
<feature type="transmembrane region" description="Helical" evidence="1">
    <location>
        <begin position="195"/>
        <end position="222"/>
    </location>
</feature>
<feature type="transmembrane region" description="Helical" evidence="1">
    <location>
        <begin position="48"/>
        <end position="70"/>
    </location>
</feature>
<keyword evidence="4" id="KW-1185">Reference proteome</keyword>
<name>A0AAD4Q2Q9_9EURO</name>
<dbReference type="EMBL" id="JAJTJA010000002">
    <property type="protein sequence ID" value="KAH8703937.1"/>
    <property type="molecule type" value="Genomic_DNA"/>
</dbReference>
<feature type="transmembrane region" description="Helical" evidence="1">
    <location>
        <begin position="76"/>
        <end position="100"/>
    </location>
</feature>
<dbReference type="GeneID" id="70240895"/>
<evidence type="ECO:0000256" key="1">
    <source>
        <dbReference type="SAM" id="Phobius"/>
    </source>
</evidence>
<protein>
    <recommendedName>
        <fullName evidence="2">DUF7703 domain-containing protein</fullName>
    </recommendedName>
</protein>
<dbReference type="RefSeq" id="XP_046076955.1">
    <property type="nucleotide sequence ID" value="XM_046210608.1"/>
</dbReference>
<organism evidence="3 4">
    <name type="scientific">Talaromyces proteolyticus</name>
    <dbReference type="NCBI Taxonomy" id="1131652"/>
    <lineage>
        <taxon>Eukaryota</taxon>
        <taxon>Fungi</taxon>
        <taxon>Dikarya</taxon>
        <taxon>Ascomycota</taxon>
        <taxon>Pezizomycotina</taxon>
        <taxon>Eurotiomycetes</taxon>
        <taxon>Eurotiomycetidae</taxon>
        <taxon>Eurotiales</taxon>
        <taxon>Trichocomaceae</taxon>
        <taxon>Talaromyces</taxon>
        <taxon>Talaromyces sect. Bacilispori</taxon>
    </lineage>
</organism>
<keyword evidence="1" id="KW-0472">Membrane</keyword>
<evidence type="ECO:0000313" key="3">
    <source>
        <dbReference type="EMBL" id="KAH8703937.1"/>
    </source>
</evidence>
<feature type="domain" description="DUF7703" evidence="2">
    <location>
        <begin position="17"/>
        <end position="250"/>
    </location>
</feature>
<dbReference type="AlphaFoldDB" id="A0AAD4Q2Q9"/>
<keyword evidence="1" id="KW-1133">Transmembrane helix</keyword>
<dbReference type="InterPro" id="IPR056120">
    <property type="entry name" value="DUF7703"/>
</dbReference>